<organism evidence="4 5">
    <name type="scientific">Anaeramoeba ignava</name>
    <name type="common">Anaerobic marine amoeba</name>
    <dbReference type="NCBI Taxonomy" id="1746090"/>
    <lineage>
        <taxon>Eukaryota</taxon>
        <taxon>Metamonada</taxon>
        <taxon>Anaeramoebidae</taxon>
        <taxon>Anaeramoeba</taxon>
    </lineage>
</organism>
<dbReference type="PANTHER" id="PTHR13268:SF0">
    <property type="entry name" value="BCAS3 MICROTUBULE ASSOCIATED CELL MIGRATION FACTOR"/>
    <property type="match status" value="1"/>
</dbReference>
<feature type="domain" description="BCAS3 WD40" evidence="3">
    <location>
        <begin position="255"/>
        <end position="362"/>
    </location>
</feature>
<proteinExistence type="predicted"/>
<dbReference type="GO" id="GO:0042594">
    <property type="term" value="P:response to starvation"/>
    <property type="evidence" value="ECO:0007669"/>
    <property type="project" value="TreeGrafter"/>
</dbReference>
<dbReference type="InterPro" id="IPR045142">
    <property type="entry name" value="BCAS3-like"/>
</dbReference>
<dbReference type="InterPro" id="IPR015943">
    <property type="entry name" value="WD40/YVTN_repeat-like_dom_sf"/>
</dbReference>
<dbReference type="Gene3D" id="2.130.10.10">
    <property type="entry name" value="YVTN repeat-like/Quinoprotein amine dehydrogenase"/>
    <property type="match status" value="1"/>
</dbReference>
<evidence type="ECO:0000256" key="1">
    <source>
        <dbReference type="SAM" id="Coils"/>
    </source>
</evidence>
<comment type="caution">
    <text evidence="4">The sequence shown here is derived from an EMBL/GenBank/DDBJ whole genome shotgun (WGS) entry which is preliminary data.</text>
</comment>
<evidence type="ECO:0000256" key="2">
    <source>
        <dbReference type="SAM" id="MobiDB-lite"/>
    </source>
</evidence>
<reference evidence="4" key="1">
    <citation type="submission" date="2022-10" db="EMBL/GenBank/DDBJ databases">
        <title>Novel sulphate-reducing endosymbionts in the free-living metamonad Anaeramoeba.</title>
        <authorList>
            <person name="Jerlstrom-Hultqvist J."/>
            <person name="Cepicka I."/>
            <person name="Gallot-Lavallee L."/>
            <person name="Salas-Leiva D."/>
            <person name="Curtis B.A."/>
            <person name="Zahonova K."/>
            <person name="Pipaliya S."/>
            <person name="Dacks J."/>
            <person name="Roger A.J."/>
        </authorList>
    </citation>
    <scope>NUCLEOTIDE SEQUENCE</scope>
    <source>
        <strain evidence="4">BMAN</strain>
    </source>
</reference>
<keyword evidence="5" id="KW-1185">Reference proteome</keyword>
<evidence type="ECO:0000313" key="4">
    <source>
        <dbReference type="EMBL" id="KAJ5076130.1"/>
    </source>
</evidence>
<dbReference type="InterPro" id="IPR036322">
    <property type="entry name" value="WD40_repeat_dom_sf"/>
</dbReference>
<name>A0A9Q0LRV6_ANAIG</name>
<feature type="region of interest" description="Disordered" evidence="2">
    <location>
        <begin position="392"/>
        <end position="416"/>
    </location>
</feature>
<sequence length="606" mass="70874">MDQKNLKKSSKKPQKSSFLPTIVVESIENIFIKLPESFQKTISKPNENIRILWIDFQTIYFEHLQSQFTFLILSYEDGFQIWEIVSNSQEMNCVFSFRTAFPVRFVKFIRNTEDQPLSESRFAIVPFQDQKNFTKNHLLIYPIQESNISTIKFENPIEQLQSVTGLILIGTTKKIIIIDSKTLQKKKELDYFFHSNCYSGFAIGTRILAVADVNIETQETKKKGFMSSFFSTVSNYVSKEKVSQKGYITFYDLKNFSKIVSFCAHNHHVAYLAFNHSGSLLCSASTEGKKMKIYQIKPEGKNTENFAELIYILSRGKSRAIIESISFSLDSKYISVSTNRQTSHIFAINQLGEQPSAFTHTQESHDQIQTNIPKKMEQESILKIHNKKLNINYKSKNENDENSQFPKDDSDLENPSLNPRIIDTLFGKEDNFFVVTSNGSFNEYKLISQVKKQNKYESILQLLKKNQNSIYLSREYKVNKFEDFEKNQENQELKENQENQELKENQEFLQQKIAFENIEDITNNKSNQRPLFLDPQFHFCRFSDDQIQQKSNILDYLFPNKTYYKKIKIETTQKSLFSQNEVFNINSAIQTPIKFSERKINQKKKK</sequence>
<dbReference type="SUPFAM" id="SSF50978">
    <property type="entry name" value="WD40 repeat-like"/>
    <property type="match status" value="1"/>
</dbReference>
<evidence type="ECO:0000259" key="3">
    <source>
        <dbReference type="Pfam" id="PF21034"/>
    </source>
</evidence>
<dbReference type="OrthoDB" id="25778at2759"/>
<dbReference type="AlphaFoldDB" id="A0A9Q0LRV6"/>
<evidence type="ECO:0000313" key="5">
    <source>
        <dbReference type="Proteomes" id="UP001149090"/>
    </source>
</evidence>
<keyword evidence="1" id="KW-0175">Coiled coil</keyword>
<protein>
    <submittedName>
        <fullName evidence="4">Breast carcinoma-amplified sequence 3</fullName>
    </submittedName>
</protein>
<dbReference type="Pfam" id="PF21034">
    <property type="entry name" value="BCAS3_WD40"/>
    <property type="match status" value="1"/>
</dbReference>
<dbReference type="GO" id="GO:0006914">
    <property type="term" value="P:autophagy"/>
    <property type="evidence" value="ECO:0007669"/>
    <property type="project" value="InterPro"/>
</dbReference>
<feature type="coiled-coil region" evidence="1">
    <location>
        <begin position="481"/>
        <end position="519"/>
    </location>
</feature>
<gene>
    <name evidence="4" type="ORF">M0811_06993</name>
</gene>
<dbReference type="Proteomes" id="UP001149090">
    <property type="component" value="Unassembled WGS sequence"/>
</dbReference>
<dbReference type="EMBL" id="JAPDFW010000063">
    <property type="protein sequence ID" value="KAJ5076130.1"/>
    <property type="molecule type" value="Genomic_DNA"/>
</dbReference>
<accession>A0A9Q0LRV6</accession>
<dbReference type="PANTHER" id="PTHR13268">
    <property type="entry name" value="BREAST CARCINOMA AMPLIFIED SEQUENCE 3"/>
    <property type="match status" value="1"/>
</dbReference>
<dbReference type="InterPro" id="IPR048382">
    <property type="entry name" value="BCAS3_WD40"/>
</dbReference>
<dbReference type="GO" id="GO:0005737">
    <property type="term" value="C:cytoplasm"/>
    <property type="evidence" value="ECO:0007669"/>
    <property type="project" value="TreeGrafter"/>
</dbReference>